<dbReference type="Proteomes" id="UP000182882">
    <property type="component" value="Unassembled WGS sequence"/>
</dbReference>
<proteinExistence type="predicted"/>
<dbReference type="KEGG" id="nur:ATY38_05885"/>
<dbReference type="RefSeq" id="WP_062558491.1">
    <property type="nucleotide sequence ID" value="NZ_CP013341.1"/>
</dbReference>
<evidence type="ECO:0000313" key="2">
    <source>
        <dbReference type="Proteomes" id="UP000182882"/>
    </source>
</evidence>
<dbReference type="EMBL" id="FNLN01000005">
    <property type="protein sequence ID" value="SDT85910.1"/>
    <property type="molecule type" value="Genomic_DNA"/>
</dbReference>
<sequence>MSRLWRDRIQIFLAPERLDWVRLKRGLKPVQVAKSTAFFEPAAGVPIWNAAMQQLEKVLTEAAGTEVSVILSNHFLRYAALPPQNEITTPEEVKSYAEFRMREVYAERVDSWVISISDWSPVDGAVSAAMPHDLIIQLEQMISRHDCKIKLIEPYLASVYDRWQAQLKGDKIYLAIIESGRICIAITHHGKWQNIRNQRILHNAADDLLAALDQEVIWSGTKETTEFVYLFAPEHPEITLPQESGWCIISLPAGKVSALAHYPSAPTDHSELNQCPA</sequence>
<gene>
    <name evidence="1" type="ORF">SAMN05216406_10587</name>
</gene>
<protein>
    <submittedName>
        <fullName evidence="1">Uncharacterized protein</fullName>
    </submittedName>
</protein>
<keyword evidence="2" id="KW-1185">Reference proteome</keyword>
<evidence type="ECO:0000313" key="1">
    <source>
        <dbReference type="EMBL" id="SDT85910.1"/>
    </source>
</evidence>
<name>A0A1H2DSR8_9PROT</name>
<accession>A0A1H2DSR8</accession>
<reference evidence="2" key="1">
    <citation type="submission" date="2016-10" db="EMBL/GenBank/DDBJ databases">
        <authorList>
            <person name="Varghese N."/>
            <person name="Submissions S."/>
        </authorList>
    </citation>
    <scope>NUCLEOTIDE SEQUENCE [LARGE SCALE GENOMIC DNA]</scope>
    <source>
        <strain evidence="2">Nm10</strain>
    </source>
</reference>
<organism evidence="1 2">
    <name type="scientific">Nitrosomonas ureae</name>
    <dbReference type="NCBI Taxonomy" id="44577"/>
    <lineage>
        <taxon>Bacteria</taxon>
        <taxon>Pseudomonadati</taxon>
        <taxon>Pseudomonadota</taxon>
        <taxon>Betaproteobacteria</taxon>
        <taxon>Nitrosomonadales</taxon>
        <taxon>Nitrosomonadaceae</taxon>
        <taxon>Nitrosomonas</taxon>
    </lineage>
</organism>
<dbReference type="AlphaFoldDB" id="A0A1H2DSR8"/>